<feature type="compositionally biased region" description="Basic and acidic residues" evidence="4">
    <location>
        <begin position="335"/>
        <end position="344"/>
    </location>
</feature>
<evidence type="ECO:0000256" key="4">
    <source>
        <dbReference type="SAM" id="MobiDB-lite"/>
    </source>
</evidence>
<dbReference type="VEuPathDB" id="TriTrypDB:Lsey_0287_0020"/>
<feature type="compositionally biased region" description="Low complexity" evidence="4">
    <location>
        <begin position="473"/>
        <end position="500"/>
    </location>
</feature>
<proteinExistence type="predicted"/>
<organism evidence="5 6">
    <name type="scientific">Leptomonas seymouri</name>
    <dbReference type="NCBI Taxonomy" id="5684"/>
    <lineage>
        <taxon>Eukaryota</taxon>
        <taxon>Discoba</taxon>
        <taxon>Euglenozoa</taxon>
        <taxon>Kinetoplastea</taxon>
        <taxon>Metakinetoplastina</taxon>
        <taxon>Trypanosomatida</taxon>
        <taxon>Trypanosomatidae</taxon>
        <taxon>Leishmaniinae</taxon>
        <taxon>Leptomonas</taxon>
    </lineage>
</organism>
<dbReference type="PROSITE" id="PS50005">
    <property type="entry name" value="TPR"/>
    <property type="match status" value="1"/>
</dbReference>
<feature type="repeat" description="TPR" evidence="3">
    <location>
        <begin position="257"/>
        <end position="290"/>
    </location>
</feature>
<feature type="region of interest" description="Disordered" evidence="4">
    <location>
        <begin position="21"/>
        <end position="45"/>
    </location>
</feature>
<name>A0A0N1I0B2_LEPSE</name>
<evidence type="ECO:0000313" key="6">
    <source>
        <dbReference type="Proteomes" id="UP000038009"/>
    </source>
</evidence>
<dbReference type="SUPFAM" id="SSF48452">
    <property type="entry name" value="TPR-like"/>
    <property type="match status" value="1"/>
</dbReference>
<feature type="region of interest" description="Disordered" evidence="4">
    <location>
        <begin position="318"/>
        <end position="344"/>
    </location>
</feature>
<dbReference type="OrthoDB" id="2423701at2759"/>
<keyword evidence="2 3" id="KW-0802">TPR repeat</keyword>
<dbReference type="Gene3D" id="1.25.40.10">
    <property type="entry name" value="Tetratricopeptide repeat domain"/>
    <property type="match status" value="1"/>
</dbReference>
<comment type="caution">
    <text evidence="5">The sequence shown here is derived from an EMBL/GenBank/DDBJ whole genome shotgun (WGS) entry which is preliminary data.</text>
</comment>
<feature type="region of interest" description="Disordered" evidence="4">
    <location>
        <begin position="409"/>
        <end position="514"/>
    </location>
</feature>
<keyword evidence="1" id="KW-0677">Repeat</keyword>
<evidence type="ECO:0000313" key="5">
    <source>
        <dbReference type="EMBL" id="KPI84121.1"/>
    </source>
</evidence>
<dbReference type="AlphaFoldDB" id="A0A0N1I0B2"/>
<dbReference type="EMBL" id="LJSK01000287">
    <property type="protein sequence ID" value="KPI84121.1"/>
    <property type="molecule type" value="Genomic_DNA"/>
</dbReference>
<dbReference type="GO" id="GO:0051879">
    <property type="term" value="F:Hsp90 protein binding"/>
    <property type="evidence" value="ECO:0007669"/>
    <property type="project" value="TreeGrafter"/>
</dbReference>
<dbReference type="Pfam" id="PF07719">
    <property type="entry name" value="TPR_2"/>
    <property type="match status" value="1"/>
</dbReference>
<reference evidence="5 6" key="1">
    <citation type="journal article" date="2015" name="PLoS Pathog.">
        <title>Leptomonas seymouri: Adaptations to the Dixenous Life Cycle Analyzed by Genome Sequencing, Transcriptome Profiling and Co-infection with Leishmania donovani.</title>
        <authorList>
            <person name="Kraeva N."/>
            <person name="Butenko A."/>
            <person name="Hlavacova J."/>
            <person name="Kostygov A."/>
            <person name="Myskova J."/>
            <person name="Grybchuk D."/>
            <person name="Lestinova T."/>
            <person name="Votypka J."/>
            <person name="Volf P."/>
            <person name="Opperdoes F."/>
            <person name="Flegontov P."/>
            <person name="Lukes J."/>
            <person name="Yurchenko V."/>
        </authorList>
    </citation>
    <scope>NUCLEOTIDE SEQUENCE [LARGE SCALE GENOMIC DNA]</scope>
    <source>
        <strain evidence="5 6">ATCC 30220</strain>
    </source>
</reference>
<dbReference type="PANTHER" id="PTHR22904">
    <property type="entry name" value="TPR REPEAT CONTAINING PROTEIN"/>
    <property type="match status" value="1"/>
</dbReference>
<protein>
    <submittedName>
        <fullName evidence="5">Uncharacterized protein</fullName>
    </submittedName>
</protein>
<sequence>MSSKVDREAFMRHMGLTAADIADPDSVAKRASPHTDAPRSSALTAGMAGRSTAYCKALSPAESSDAGLSHSTSLRGDLDPLFNSYATTKTCLRGGAGGAKLGAAVAPSAERSGAPAKPSARTVSFEAPPHRATAAASMPSRPVCTSETLKEEGNRAFESGLFVEAIRHYSAAIEALGQGGVDGGGSGGAVAADMRGPFGAVPGSTSPSVELELLAALYSNRSAAYLQAARQWSSTEEAYGRALCDADRAVALRPSWFKGYTRQGDACFKLHRYGAAAEAYEMALQLDPRNTTLADALAETRRRAKQAAREELEMRRTMRATGGSHLSSMQSSDRGTADKWIDGDGVTHRAGAASAPLAGESAYATGGSRRSSGQTSQLWDDLKHEVEATMQAPTGDAYRLQQLERFRKRASAGAAEAPHVEATRSEQRSRPRPVLAPTHEYQRAPAAAREPSPHEMAPTSTDRFRGGHPTGMSPASLAPPTSTTTTRSAAAGPSASASAPVTIPHRSTYDSPTAGGIPAAMANFSGPVMSARDVPYEFSSAAASAYQQQLLEKFRQRKARQS</sequence>
<evidence type="ECO:0000256" key="2">
    <source>
        <dbReference type="ARBA" id="ARBA00022803"/>
    </source>
</evidence>
<gene>
    <name evidence="5" type="ORF">ABL78_6819</name>
</gene>
<dbReference type="InterPro" id="IPR019734">
    <property type="entry name" value="TPR_rpt"/>
</dbReference>
<dbReference type="InterPro" id="IPR013105">
    <property type="entry name" value="TPR_2"/>
</dbReference>
<feature type="compositionally biased region" description="Polar residues" evidence="4">
    <location>
        <begin position="324"/>
        <end position="334"/>
    </location>
</feature>
<evidence type="ECO:0000256" key="3">
    <source>
        <dbReference type="PROSITE-ProRule" id="PRU00339"/>
    </source>
</evidence>
<dbReference type="InterPro" id="IPR011990">
    <property type="entry name" value="TPR-like_helical_dom_sf"/>
</dbReference>
<feature type="compositionally biased region" description="Basic and acidic residues" evidence="4">
    <location>
        <begin position="418"/>
        <end position="429"/>
    </location>
</feature>
<keyword evidence="6" id="KW-1185">Reference proteome</keyword>
<evidence type="ECO:0000256" key="1">
    <source>
        <dbReference type="ARBA" id="ARBA00022737"/>
    </source>
</evidence>
<dbReference type="Proteomes" id="UP000038009">
    <property type="component" value="Unassembled WGS sequence"/>
</dbReference>
<accession>A0A0N1I0B2</accession>
<dbReference type="OMA" id="SVHWEEE"/>
<dbReference type="SMART" id="SM00028">
    <property type="entry name" value="TPR"/>
    <property type="match status" value="2"/>
</dbReference>
<dbReference type="PANTHER" id="PTHR22904:SF534">
    <property type="match status" value="1"/>
</dbReference>